<dbReference type="InterPro" id="IPR001841">
    <property type="entry name" value="Znf_RING"/>
</dbReference>
<feature type="compositionally biased region" description="Basic and acidic residues" evidence="2">
    <location>
        <begin position="193"/>
        <end position="203"/>
    </location>
</feature>
<evidence type="ECO:0000313" key="6">
    <source>
        <dbReference type="Proteomes" id="UP000232688"/>
    </source>
</evidence>
<dbReference type="PROSITE" id="PS50089">
    <property type="entry name" value="ZF_RING_2"/>
    <property type="match status" value="1"/>
</dbReference>
<evidence type="ECO:0000313" key="5">
    <source>
        <dbReference type="EMBL" id="PKC53846.1"/>
    </source>
</evidence>
<dbReference type="SUPFAM" id="SSF57850">
    <property type="entry name" value="RING/U-box"/>
    <property type="match status" value="1"/>
</dbReference>
<dbReference type="EMBL" id="LLXJ01003132">
    <property type="protein sequence ID" value="PKB97537.1"/>
    <property type="molecule type" value="Genomic_DNA"/>
</dbReference>
<dbReference type="VEuPathDB" id="FungiDB:RhiirA1_404043"/>
<evidence type="ECO:0000259" key="3">
    <source>
        <dbReference type="PROSITE" id="PS50089"/>
    </source>
</evidence>
<dbReference type="Proteomes" id="UP000232722">
    <property type="component" value="Unassembled WGS sequence"/>
</dbReference>
<dbReference type="EMBL" id="LLXH01003781">
    <property type="protein sequence ID" value="PKC53846.1"/>
    <property type="molecule type" value="Genomic_DNA"/>
</dbReference>
<dbReference type="SMART" id="SM00184">
    <property type="entry name" value="RING"/>
    <property type="match status" value="1"/>
</dbReference>
<evidence type="ECO:0000256" key="1">
    <source>
        <dbReference type="PROSITE-ProRule" id="PRU00175"/>
    </source>
</evidence>
<name>A0A2N0NSI9_9GLOM</name>
<reference evidence="4 7" key="2">
    <citation type="submission" date="2017-09" db="EMBL/GenBank/DDBJ databases">
        <title>Extensive intraspecific genome diversity in a model arbuscular mycorrhizal fungus.</title>
        <authorList>
            <person name="Chen E.C."/>
            <person name="Morin E."/>
            <person name="Beaudet D."/>
            <person name="Noel J."/>
            <person name="Ndikumana S."/>
            <person name="Charron P."/>
            <person name="St-Onge C."/>
            <person name="Giorgi J."/>
            <person name="Grigoriev I.V."/>
            <person name="Roux C."/>
            <person name="Martin F.M."/>
            <person name="Corradi N."/>
        </authorList>
    </citation>
    <scope>NUCLEOTIDE SEQUENCE [LARGE SCALE GENOMIC DNA]</scope>
    <source>
        <strain evidence="4 7">A5</strain>
    </source>
</reference>
<reference evidence="5 6" key="3">
    <citation type="submission" date="2017-10" db="EMBL/GenBank/DDBJ databases">
        <title>Extensive intraspecific genome diversity in a model arbuscular mycorrhizal fungus.</title>
        <authorList>
            <person name="Chen E.C.H."/>
            <person name="Morin E."/>
            <person name="Baudet D."/>
            <person name="Noel J."/>
            <person name="Ndikumana S."/>
            <person name="Charron P."/>
            <person name="St-Onge C."/>
            <person name="Giorgi J."/>
            <person name="Grigoriev I.V."/>
            <person name="Roux C."/>
            <person name="Martin F.M."/>
            <person name="Corradi N."/>
        </authorList>
    </citation>
    <scope>NUCLEOTIDE SEQUENCE [LARGE SCALE GENOMIC DNA]</scope>
    <source>
        <strain evidence="5 6">A1</strain>
    </source>
</reference>
<protein>
    <recommendedName>
        <fullName evidence="3">RING-type domain-containing protein</fullName>
    </recommendedName>
</protein>
<dbReference type="GO" id="GO:0008270">
    <property type="term" value="F:zinc ion binding"/>
    <property type="evidence" value="ECO:0007669"/>
    <property type="project" value="UniProtKB-KW"/>
</dbReference>
<gene>
    <name evidence="5" type="ORF">RhiirA1_404043</name>
    <name evidence="4" type="ORF">RhiirA5_384587</name>
</gene>
<sequence>MPEYMRRYCFHQITGTGSNIDVQSGRDIIFFYNALERREFLGHENDWVTVYNQEIKAYGKEYSDDELNHIFKEMPGAIQLPVNQKSLPRSKKRKMVTTKRVINNGCDYKATSHIEVVSTTPGNPENLDDLISKKLSSGQIQHPICEKCSEEISIEFSKDTVFLSCNHAVHLDCINDLRKRCPTCTSADDMETDDLRTPGESTKKSSSKKVKKAGEKKVSGTLKKLIKELSSETSQDSEVMEEGTGDFFDLYNTIINMEGEEEIAKRNVIKSYYNFGKALEDRYDHYKKNNPKRTAQALVNKEVRNQLSDSVSDDLLQKKKEWALKIYDLFSEIAGPEAFFEQGAVHRNSLAPGTLLELSRNWQGTREISCDTIFCTSCHKPI</sequence>
<accession>A0A2N0NSI9</accession>
<dbReference type="Proteomes" id="UP000232688">
    <property type="component" value="Unassembled WGS sequence"/>
</dbReference>
<reference evidence="5 6" key="4">
    <citation type="submission" date="2017-10" db="EMBL/GenBank/DDBJ databases">
        <title>Genome analyses suggest a sexual origin of heterokaryosis in a supposedly ancient asexual fungus.</title>
        <authorList>
            <person name="Corradi N."/>
            <person name="Sedzielewska K."/>
            <person name="Noel J."/>
            <person name="Charron P."/>
            <person name="Farinelli L."/>
            <person name="Marton T."/>
            <person name="Kruger M."/>
            <person name="Pelin A."/>
            <person name="Brachmann A."/>
            <person name="Corradi N."/>
        </authorList>
    </citation>
    <scope>NUCLEOTIDE SEQUENCE [LARGE SCALE GENOMIC DNA]</scope>
    <source>
        <strain evidence="5 6">A1</strain>
    </source>
</reference>
<keyword evidence="1" id="KW-0862">Zinc</keyword>
<keyword evidence="1" id="KW-0479">Metal-binding</keyword>
<organism evidence="4 7">
    <name type="scientific">Rhizophagus irregularis</name>
    <dbReference type="NCBI Taxonomy" id="588596"/>
    <lineage>
        <taxon>Eukaryota</taxon>
        <taxon>Fungi</taxon>
        <taxon>Fungi incertae sedis</taxon>
        <taxon>Mucoromycota</taxon>
        <taxon>Glomeromycotina</taxon>
        <taxon>Glomeromycetes</taxon>
        <taxon>Glomerales</taxon>
        <taxon>Glomeraceae</taxon>
        <taxon>Rhizophagus</taxon>
    </lineage>
</organism>
<dbReference type="VEuPathDB" id="FungiDB:RhiirFUN_009906"/>
<reference evidence="4 7" key="1">
    <citation type="submission" date="2016-04" db="EMBL/GenBank/DDBJ databases">
        <title>Genome analyses suggest a sexual origin of heterokaryosis in a supposedly ancient asexual fungus.</title>
        <authorList>
            <person name="Ropars J."/>
            <person name="Sedzielewska K."/>
            <person name="Noel J."/>
            <person name="Charron P."/>
            <person name="Farinelli L."/>
            <person name="Marton T."/>
            <person name="Kruger M."/>
            <person name="Pelin A."/>
            <person name="Brachmann A."/>
            <person name="Corradi N."/>
        </authorList>
    </citation>
    <scope>NUCLEOTIDE SEQUENCE [LARGE SCALE GENOMIC DNA]</scope>
    <source>
        <strain evidence="4 7">A5</strain>
    </source>
</reference>
<keyword evidence="1" id="KW-0863">Zinc-finger</keyword>
<proteinExistence type="predicted"/>
<evidence type="ECO:0000256" key="2">
    <source>
        <dbReference type="SAM" id="MobiDB-lite"/>
    </source>
</evidence>
<dbReference type="VEuPathDB" id="FungiDB:FUN_022939"/>
<evidence type="ECO:0000313" key="4">
    <source>
        <dbReference type="EMBL" id="PKB97537.1"/>
    </source>
</evidence>
<dbReference type="AlphaFoldDB" id="A0A2N0NSI9"/>
<dbReference type="InterPro" id="IPR013083">
    <property type="entry name" value="Znf_RING/FYVE/PHD"/>
</dbReference>
<dbReference type="Gene3D" id="3.30.40.10">
    <property type="entry name" value="Zinc/RING finger domain, C3HC4 (zinc finger)"/>
    <property type="match status" value="1"/>
</dbReference>
<feature type="domain" description="RING-type" evidence="3">
    <location>
        <begin position="145"/>
        <end position="185"/>
    </location>
</feature>
<comment type="caution">
    <text evidence="4">The sequence shown here is derived from an EMBL/GenBank/DDBJ whole genome shotgun (WGS) entry which is preliminary data.</text>
</comment>
<feature type="region of interest" description="Disordered" evidence="2">
    <location>
        <begin position="188"/>
        <end position="215"/>
    </location>
</feature>
<evidence type="ECO:0000313" key="7">
    <source>
        <dbReference type="Proteomes" id="UP000232722"/>
    </source>
</evidence>